<dbReference type="FunFam" id="3.30.565.10:FF:000006">
    <property type="entry name" value="Sensor histidine kinase WalK"/>
    <property type="match status" value="1"/>
</dbReference>
<dbReference type="InterPro" id="IPR035965">
    <property type="entry name" value="PAS-like_dom_sf"/>
</dbReference>
<evidence type="ECO:0000259" key="9">
    <source>
        <dbReference type="PROSITE" id="PS50110"/>
    </source>
</evidence>
<reference evidence="13" key="1">
    <citation type="submission" date="2020-06" db="EMBL/GenBank/DDBJ databases">
        <title>Draft genomic sequecing of Geomonas sp. Red736.</title>
        <authorList>
            <person name="Itoh H."/>
            <person name="Xu Z.X."/>
            <person name="Ushijima N."/>
            <person name="Masuda Y."/>
            <person name="Shiratori Y."/>
            <person name="Senoo K."/>
        </authorList>
    </citation>
    <scope>NUCLEOTIDE SEQUENCE [LARGE SCALE GENOMIC DNA]</scope>
    <source>
        <strain evidence="13">Red736</strain>
    </source>
</reference>
<dbReference type="GO" id="GO:0016020">
    <property type="term" value="C:membrane"/>
    <property type="evidence" value="ECO:0007669"/>
    <property type="project" value="UniProtKB-SubCell"/>
</dbReference>
<keyword evidence="3 7" id="KW-0597">Phosphoprotein</keyword>
<dbReference type="Gene3D" id="3.40.50.2300">
    <property type="match status" value="1"/>
</dbReference>
<dbReference type="GO" id="GO:0030295">
    <property type="term" value="F:protein kinase activator activity"/>
    <property type="evidence" value="ECO:0007669"/>
    <property type="project" value="TreeGrafter"/>
</dbReference>
<dbReference type="InterPro" id="IPR000014">
    <property type="entry name" value="PAS"/>
</dbReference>
<dbReference type="CDD" id="cd00130">
    <property type="entry name" value="PAS"/>
    <property type="match status" value="1"/>
</dbReference>
<dbReference type="EC" id="2.7.13.3" evidence="2"/>
<dbReference type="SUPFAM" id="SSF55874">
    <property type="entry name" value="ATPase domain of HSP90 chaperone/DNA topoisomerase II/histidine kinase"/>
    <property type="match status" value="1"/>
</dbReference>
<evidence type="ECO:0000313" key="14">
    <source>
        <dbReference type="Proteomes" id="UP000831485"/>
    </source>
</evidence>
<dbReference type="InterPro" id="IPR005467">
    <property type="entry name" value="His_kinase_dom"/>
</dbReference>
<dbReference type="Pfam" id="PF00072">
    <property type="entry name" value="Response_reg"/>
    <property type="match status" value="1"/>
</dbReference>
<evidence type="ECO:0000256" key="4">
    <source>
        <dbReference type="ARBA" id="ARBA00022679"/>
    </source>
</evidence>
<dbReference type="Gene3D" id="3.30.450.20">
    <property type="entry name" value="PAS domain"/>
    <property type="match status" value="1"/>
</dbReference>
<evidence type="ECO:0000313" key="11">
    <source>
        <dbReference type="EMBL" id="GFO63468.1"/>
    </source>
</evidence>
<evidence type="ECO:0000256" key="2">
    <source>
        <dbReference type="ARBA" id="ARBA00012438"/>
    </source>
</evidence>
<dbReference type="InterPro" id="IPR036890">
    <property type="entry name" value="HATPase_C_sf"/>
</dbReference>
<dbReference type="NCBIfam" id="TIGR00229">
    <property type="entry name" value="sensory_box"/>
    <property type="match status" value="1"/>
</dbReference>
<feature type="domain" description="PAC" evidence="10">
    <location>
        <begin position="214"/>
        <end position="269"/>
    </location>
</feature>
<dbReference type="CDD" id="cd00082">
    <property type="entry name" value="HisKA"/>
    <property type="match status" value="1"/>
</dbReference>
<dbReference type="InterPro" id="IPR001789">
    <property type="entry name" value="Sig_transdc_resp-reg_receiver"/>
</dbReference>
<protein>
    <recommendedName>
        <fullName evidence="2">histidine kinase</fullName>
        <ecNumber evidence="2">2.7.13.3</ecNumber>
    </recommendedName>
</protein>
<feature type="modified residue" description="4-aspartylphosphate" evidence="7">
    <location>
        <position position="61"/>
    </location>
</feature>
<keyword evidence="5" id="KW-0418">Kinase</keyword>
<dbReference type="InterPro" id="IPR011006">
    <property type="entry name" value="CheY-like_superfamily"/>
</dbReference>
<dbReference type="PANTHER" id="PTHR42878:SF15">
    <property type="entry name" value="BACTERIOPHYTOCHROME"/>
    <property type="match status" value="1"/>
</dbReference>
<evidence type="ECO:0000256" key="3">
    <source>
        <dbReference type="ARBA" id="ARBA00022553"/>
    </source>
</evidence>
<evidence type="ECO:0000256" key="5">
    <source>
        <dbReference type="ARBA" id="ARBA00022777"/>
    </source>
</evidence>
<dbReference type="PROSITE" id="PS50109">
    <property type="entry name" value="HIS_KIN"/>
    <property type="match status" value="1"/>
</dbReference>
<dbReference type="AlphaFoldDB" id="A0A6V8MTI9"/>
<dbReference type="InterPro" id="IPR000700">
    <property type="entry name" value="PAS-assoc_C"/>
</dbReference>
<dbReference type="PRINTS" id="PR00344">
    <property type="entry name" value="BCTRLSENSOR"/>
</dbReference>
<dbReference type="InterPro" id="IPR050351">
    <property type="entry name" value="BphY/WalK/GraS-like"/>
</dbReference>
<dbReference type="InterPro" id="IPR003661">
    <property type="entry name" value="HisK_dim/P_dom"/>
</dbReference>
<keyword evidence="6" id="KW-0472">Membrane</keyword>
<dbReference type="SMART" id="SM00448">
    <property type="entry name" value="REC"/>
    <property type="match status" value="1"/>
</dbReference>
<keyword evidence="14" id="KW-1185">Reference proteome</keyword>
<dbReference type="PROSITE" id="PS50113">
    <property type="entry name" value="PAC"/>
    <property type="match status" value="1"/>
</dbReference>
<evidence type="ECO:0000313" key="12">
    <source>
        <dbReference type="EMBL" id="UPU38007.1"/>
    </source>
</evidence>
<feature type="domain" description="Histidine kinase" evidence="8">
    <location>
        <begin position="294"/>
        <end position="505"/>
    </location>
</feature>
<dbReference type="SMART" id="SM00387">
    <property type="entry name" value="HATPase_c"/>
    <property type="match status" value="1"/>
</dbReference>
<dbReference type="GO" id="GO:0007234">
    <property type="term" value="P:osmosensory signaling via phosphorelay pathway"/>
    <property type="evidence" value="ECO:0007669"/>
    <property type="project" value="TreeGrafter"/>
</dbReference>
<dbReference type="SUPFAM" id="SSF52172">
    <property type="entry name" value="CheY-like"/>
    <property type="match status" value="1"/>
</dbReference>
<dbReference type="CDD" id="cd17536">
    <property type="entry name" value="REC_YesN-like"/>
    <property type="match status" value="1"/>
</dbReference>
<dbReference type="PANTHER" id="PTHR42878">
    <property type="entry name" value="TWO-COMPONENT HISTIDINE KINASE"/>
    <property type="match status" value="1"/>
</dbReference>
<dbReference type="Pfam" id="PF08447">
    <property type="entry name" value="PAS_3"/>
    <property type="match status" value="1"/>
</dbReference>
<gene>
    <name evidence="11" type="ORF">GMPD_13870</name>
    <name evidence="12" type="ORF">M1B72_09940</name>
</gene>
<dbReference type="RefSeq" id="WP_183346329.1">
    <property type="nucleotide sequence ID" value="NZ_BLXY01000002.1"/>
</dbReference>
<evidence type="ECO:0000256" key="6">
    <source>
        <dbReference type="ARBA" id="ARBA00023136"/>
    </source>
</evidence>
<dbReference type="EMBL" id="BLXY01000002">
    <property type="protein sequence ID" value="GFO63468.1"/>
    <property type="molecule type" value="Genomic_DNA"/>
</dbReference>
<reference evidence="11" key="2">
    <citation type="journal article" date="2021" name="Int. J. Syst. Evol. Microbiol.">
        <title>Geomonas silvestris sp. nov., Geomonas paludis sp. nov. and Geomonas limicola sp. nov., isolated from terrestrial environments, and emended description of the genus Geomonas.</title>
        <authorList>
            <person name="Itoh H."/>
            <person name="Xu Z."/>
            <person name="Masuda Y."/>
            <person name="Ushijima N."/>
            <person name="Hayakawa C."/>
            <person name="Shiratori Y."/>
            <person name="Senoo K."/>
        </authorList>
    </citation>
    <scope>NUCLEOTIDE SEQUENCE</scope>
    <source>
        <strain evidence="11">Red736</strain>
    </source>
</reference>
<comment type="catalytic activity">
    <reaction evidence="1">
        <text>ATP + protein L-histidine = ADP + protein N-phospho-L-histidine.</text>
        <dbReference type="EC" id="2.7.13.3"/>
    </reaction>
</comment>
<dbReference type="GO" id="GO:0000156">
    <property type="term" value="F:phosphorelay response regulator activity"/>
    <property type="evidence" value="ECO:0007669"/>
    <property type="project" value="TreeGrafter"/>
</dbReference>
<sequence>MPTARERVTSILYVEDEAEPRELIGNLLSEEHPHIRIIIAADGAEGLALFKEHRPQVVVTDIRMPVMDGLTMAAHIREMDQEVDLIAVSAYSDTSFLVRAIELGFSNYVFKPVNFSKLLTALTRIIKVRELKHRFSEQNERLRQSEQRLQATFDQAAVGVGHVALDGTFLRINDKYCDIAGCSSGTAPATIYDFTHPDDLPACRSHHELLLAGEKRSYSLEKRYVHDGVVVWASLTVSMVQDHAGKDTFMVAIVDDITERKLLEGRIADLNRALSARAEELESANRDLTAFNYTVAHDLRQPLNLISGYCQAVSMTCGKAVNEECREFLQKAYEGTVKMNKLVTALLEFAEMAHVEPKRESVDLSREAEEIAAELARSEPQRQARFVIAPGLSAQGDGQLLRAVLANLLGNAWKYTAQRDETAIEFGSSVHEGKVVFYVRDNGIGFDAEQTKEIFVPFRRLPGAQRRGGFGIGLATVERIIKRHGGEVWAEGEPDKGATFYFSLP</sequence>
<dbReference type="InterPro" id="IPR036097">
    <property type="entry name" value="HisK_dim/P_sf"/>
</dbReference>
<evidence type="ECO:0000256" key="7">
    <source>
        <dbReference type="PROSITE-ProRule" id="PRU00169"/>
    </source>
</evidence>
<dbReference type="InterPro" id="IPR003594">
    <property type="entry name" value="HATPase_dom"/>
</dbReference>
<dbReference type="SUPFAM" id="SSF55785">
    <property type="entry name" value="PYP-like sensor domain (PAS domain)"/>
    <property type="match status" value="1"/>
</dbReference>
<accession>A0A6V8MTI9</accession>
<dbReference type="EMBL" id="CP096574">
    <property type="protein sequence ID" value="UPU38007.1"/>
    <property type="molecule type" value="Genomic_DNA"/>
</dbReference>
<feature type="domain" description="Response regulatory" evidence="9">
    <location>
        <begin position="10"/>
        <end position="126"/>
    </location>
</feature>
<dbReference type="InterPro" id="IPR013655">
    <property type="entry name" value="PAS_fold_3"/>
</dbReference>
<evidence type="ECO:0000259" key="10">
    <source>
        <dbReference type="PROSITE" id="PS50113"/>
    </source>
</evidence>
<dbReference type="Gene3D" id="1.10.287.130">
    <property type="match status" value="1"/>
</dbReference>
<dbReference type="PROSITE" id="PS50110">
    <property type="entry name" value="RESPONSE_REGULATORY"/>
    <property type="match status" value="1"/>
</dbReference>
<evidence type="ECO:0000256" key="1">
    <source>
        <dbReference type="ARBA" id="ARBA00000085"/>
    </source>
</evidence>
<dbReference type="Proteomes" id="UP000568888">
    <property type="component" value="Unassembled WGS sequence"/>
</dbReference>
<dbReference type="Gene3D" id="3.30.565.10">
    <property type="entry name" value="Histidine kinase-like ATPase, C-terminal domain"/>
    <property type="match status" value="1"/>
</dbReference>
<keyword evidence="4" id="KW-0808">Transferase</keyword>
<reference evidence="12" key="3">
    <citation type="submission" date="2022-04" db="EMBL/GenBank/DDBJ databases">
        <authorList>
            <person name="Liu G."/>
        </authorList>
    </citation>
    <scope>NUCLEOTIDE SEQUENCE</scope>
    <source>
        <strain evidence="12">RG22</strain>
    </source>
</reference>
<evidence type="ECO:0000259" key="8">
    <source>
        <dbReference type="PROSITE" id="PS50109"/>
    </source>
</evidence>
<evidence type="ECO:0000313" key="13">
    <source>
        <dbReference type="Proteomes" id="UP000568888"/>
    </source>
</evidence>
<dbReference type="SMART" id="SM00091">
    <property type="entry name" value="PAS"/>
    <property type="match status" value="1"/>
</dbReference>
<dbReference type="SMART" id="SM00388">
    <property type="entry name" value="HisKA"/>
    <property type="match status" value="1"/>
</dbReference>
<name>A0A6V8MTI9_9BACT</name>
<dbReference type="SUPFAM" id="SSF47384">
    <property type="entry name" value="Homodimeric domain of signal transducing histidine kinase"/>
    <property type="match status" value="1"/>
</dbReference>
<dbReference type="GO" id="GO:0000155">
    <property type="term" value="F:phosphorelay sensor kinase activity"/>
    <property type="evidence" value="ECO:0007669"/>
    <property type="project" value="InterPro"/>
</dbReference>
<dbReference type="Pfam" id="PF00512">
    <property type="entry name" value="HisKA"/>
    <property type="match status" value="1"/>
</dbReference>
<proteinExistence type="predicted"/>
<dbReference type="Proteomes" id="UP000831485">
    <property type="component" value="Chromosome"/>
</dbReference>
<dbReference type="Pfam" id="PF02518">
    <property type="entry name" value="HATPase_c"/>
    <property type="match status" value="1"/>
</dbReference>
<organism evidence="11 13">
    <name type="scientific">Geomonas paludis</name>
    <dbReference type="NCBI Taxonomy" id="2740185"/>
    <lineage>
        <taxon>Bacteria</taxon>
        <taxon>Pseudomonadati</taxon>
        <taxon>Thermodesulfobacteriota</taxon>
        <taxon>Desulfuromonadia</taxon>
        <taxon>Geobacterales</taxon>
        <taxon>Geobacteraceae</taxon>
        <taxon>Geomonas</taxon>
    </lineage>
</organism>
<dbReference type="InterPro" id="IPR004358">
    <property type="entry name" value="Sig_transdc_His_kin-like_C"/>
</dbReference>